<evidence type="ECO:0000256" key="4">
    <source>
        <dbReference type="ARBA" id="ARBA00022630"/>
    </source>
</evidence>
<evidence type="ECO:0000256" key="2">
    <source>
        <dbReference type="ARBA" id="ARBA00009881"/>
    </source>
</evidence>
<evidence type="ECO:0000256" key="5">
    <source>
        <dbReference type="ARBA" id="ARBA00022643"/>
    </source>
</evidence>
<dbReference type="GO" id="GO:0018580">
    <property type="term" value="F:nitronate monooxygenase activity"/>
    <property type="evidence" value="ECO:0007669"/>
    <property type="project" value="InterPro"/>
</dbReference>
<keyword evidence="6" id="KW-0560">Oxidoreductase</keyword>
<evidence type="ECO:0000256" key="1">
    <source>
        <dbReference type="ARBA" id="ARBA00003535"/>
    </source>
</evidence>
<dbReference type="AlphaFoldDB" id="A0A2U1JLD0"/>
<dbReference type="Proteomes" id="UP000245998">
    <property type="component" value="Unassembled WGS sequence"/>
</dbReference>
<comment type="similarity">
    <text evidence="2">Belongs to the nitronate monooxygenase family. NMO class I subfamily.</text>
</comment>
<keyword evidence="9" id="KW-1185">Reference proteome</keyword>
<evidence type="ECO:0000313" key="8">
    <source>
        <dbReference type="EMBL" id="PWA05789.1"/>
    </source>
</evidence>
<dbReference type="PANTHER" id="PTHR42747">
    <property type="entry name" value="NITRONATE MONOOXYGENASE-RELATED"/>
    <property type="match status" value="1"/>
</dbReference>
<evidence type="ECO:0000256" key="7">
    <source>
        <dbReference type="ARBA" id="ARBA00023033"/>
    </source>
</evidence>
<dbReference type="EMBL" id="QCZG01000064">
    <property type="protein sequence ID" value="PWA05789.1"/>
    <property type="molecule type" value="Genomic_DNA"/>
</dbReference>
<comment type="function">
    <text evidence="1">Nitronate monooxygenase that uses molecular oxygen to catalyze the oxidative denitrification of alkyl nitronates. Acts on propionate 3-nitronate (P3N), the presumed physiological substrate. Probably functions in the detoxification of P3N, a metabolic poison produced by plants and fungi as a defense mechanism.</text>
</comment>
<dbReference type="CDD" id="cd04730">
    <property type="entry name" value="NPD_like"/>
    <property type="match status" value="1"/>
</dbReference>
<evidence type="ECO:0000313" key="9">
    <source>
        <dbReference type="Proteomes" id="UP000245998"/>
    </source>
</evidence>
<reference evidence="8 9" key="1">
    <citation type="submission" date="2018-04" db="EMBL/GenBank/DDBJ databases">
        <title>Camelliibacillus theae gen. nov., sp. nov., isolated from Pu'er tea.</title>
        <authorList>
            <person name="Niu L."/>
        </authorList>
    </citation>
    <scope>NUCLEOTIDE SEQUENCE [LARGE SCALE GENOMIC DNA]</scope>
    <source>
        <strain evidence="8 9">T8</strain>
    </source>
</reference>
<keyword evidence="4" id="KW-0285">Flavoprotein</keyword>
<dbReference type="OrthoDB" id="9778912at2"/>
<organism evidence="8 9">
    <name type="scientific">Pueribacillus theae</name>
    <dbReference type="NCBI Taxonomy" id="2171751"/>
    <lineage>
        <taxon>Bacteria</taxon>
        <taxon>Bacillati</taxon>
        <taxon>Bacillota</taxon>
        <taxon>Bacilli</taxon>
        <taxon>Bacillales</taxon>
        <taxon>Bacillaceae</taxon>
        <taxon>Pueribacillus</taxon>
    </lineage>
</organism>
<dbReference type="Gene3D" id="3.20.20.70">
    <property type="entry name" value="Aldolase class I"/>
    <property type="match status" value="1"/>
</dbReference>
<dbReference type="PANTHER" id="PTHR42747:SF4">
    <property type="entry name" value="BLR1330 PROTEIN"/>
    <property type="match status" value="1"/>
</dbReference>
<protein>
    <recommendedName>
        <fullName evidence="3">Probable nitronate monooxygenase</fullName>
    </recommendedName>
</protein>
<dbReference type="Pfam" id="PF03060">
    <property type="entry name" value="NMO"/>
    <property type="match status" value="1"/>
</dbReference>
<accession>A0A2U1JLD0</accession>
<gene>
    <name evidence="8" type="ORF">DCC39_17830</name>
</gene>
<dbReference type="InterPro" id="IPR013785">
    <property type="entry name" value="Aldolase_TIM"/>
</dbReference>
<evidence type="ECO:0000256" key="3">
    <source>
        <dbReference type="ARBA" id="ARBA00013457"/>
    </source>
</evidence>
<keyword evidence="7" id="KW-0503">Monooxygenase</keyword>
<dbReference type="InterPro" id="IPR004136">
    <property type="entry name" value="NMO"/>
</dbReference>
<dbReference type="SUPFAM" id="SSF51412">
    <property type="entry name" value="Inosine monophosphate dehydrogenase (IMPDH)"/>
    <property type="match status" value="1"/>
</dbReference>
<proteinExistence type="inferred from homology"/>
<evidence type="ECO:0000256" key="6">
    <source>
        <dbReference type="ARBA" id="ARBA00023002"/>
    </source>
</evidence>
<keyword evidence="5" id="KW-0288">FMN</keyword>
<name>A0A2U1JLD0_9BACI</name>
<comment type="caution">
    <text evidence="8">The sequence shown here is derived from an EMBL/GenBank/DDBJ whole genome shotgun (WGS) entry which is preliminary data.</text>
</comment>
<dbReference type="RefSeq" id="WP_116556242.1">
    <property type="nucleotide sequence ID" value="NZ_QCZG01000064.1"/>
</dbReference>
<sequence length="298" mass="32270">MNDNFIENLYLPVIVAPMFRVSGPELVIAACRSGVIGSFPAINPRTSEELDHWLSQITHELVGIPEAAPYAVNLVIRDERLSEDLDVVMHHQPPIVISSVGSPEAIVPSIHSYGGIVLSDVATLRHARNAVELGVDGLILLCAGAGGNAGWVNPFAFVRAVREFYDGIVVLAGCVMDGTGIRAAEALGADLVYMGTRFIATTESMAVTEYKDKLTEVNMDDVMTTKSFSGLTANYLRPTIVAAGLDPENLPSYNEFNSGVHRKKRWKNIWSAGQGVGAVKDIVPVSKLVDRLFDEYSK</sequence>